<dbReference type="EMBL" id="ABCB02000011">
    <property type="protein sequence ID" value="EDO62937.1"/>
    <property type="molecule type" value="Genomic_DNA"/>
</dbReference>
<reference evidence="2 3" key="1">
    <citation type="submission" date="2007-08" db="EMBL/GenBank/DDBJ databases">
        <title>Draft genome sequence of Clostridium leptum (DSM 753).</title>
        <authorList>
            <person name="Sudarsanam P."/>
            <person name="Ley R."/>
            <person name="Guruge J."/>
            <person name="Turnbaugh P.J."/>
            <person name="Mahowald M."/>
            <person name="Liep D."/>
            <person name="Gordon J."/>
        </authorList>
    </citation>
    <scope>NUCLEOTIDE SEQUENCE [LARGE SCALE GENOMIC DNA]</scope>
    <source>
        <strain evidence="2 3">DSM 753</strain>
    </source>
</reference>
<evidence type="ECO:0000256" key="1">
    <source>
        <dbReference type="SAM" id="MobiDB-lite"/>
    </source>
</evidence>
<dbReference type="AlphaFoldDB" id="A7VP58"/>
<feature type="region of interest" description="Disordered" evidence="1">
    <location>
        <begin position="1"/>
        <end position="161"/>
    </location>
</feature>
<organism evidence="2 3">
    <name type="scientific">[Clostridium] leptum DSM 753</name>
    <dbReference type="NCBI Taxonomy" id="428125"/>
    <lineage>
        <taxon>Bacteria</taxon>
        <taxon>Bacillati</taxon>
        <taxon>Bacillota</taxon>
        <taxon>Clostridia</taxon>
        <taxon>Eubacteriales</taxon>
        <taxon>Oscillospiraceae</taxon>
        <taxon>Oscillospiraceae incertae sedis</taxon>
    </lineage>
</organism>
<feature type="compositionally biased region" description="Basic and acidic residues" evidence="1">
    <location>
        <begin position="115"/>
        <end position="130"/>
    </location>
</feature>
<name>A7VP58_9FIRM</name>
<dbReference type="Proteomes" id="UP000003490">
    <property type="component" value="Unassembled WGS sequence"/>
</dbReference>
<accession>A7VP58</accession>
<gene>
    <name evidence="2" type="ORF">CLOLEP_00333</name>
</gene>
<sequence length="161" mass="17045">MPHLSAAEAAADDRLDSLGHTGKDGDHDQRQIRDDSIGRHPHIARQGQENLIKEKHDDPGGNLCNQGGNPQGKDSPGLFSAEGAPDRPEAVLPPEKVGGGDEDSDAGSHAGSQGRAEHPHAQRENKDVIQHHVAQAAHQHGGHGKVRLSVVADKADQQVVK</sequence>
<evidence type="ECO:0000313" key="3">
    <source>
        <dbReference type="Proteomes" id="UP000003490"/>
    </source>
</evidence>
<evidence type="ECO:0000313" key="2">
    <source>
        <dbReference type="EMBL" id="EDO62937.1"/>
    </source>
</evidence>
<comment type="caution">
    <text evidence="2">The sequence shown here is derived from an EMBL/GenBank/DDBJ whole genome shotgun (WGS) entry which is preliminary data.</text>
</comment>
<proteinExistence type="predicted"/>
<protein>
    <submittedName>
        <fullName evidence="2">Uncharacterized protein</fullName>
    </submittedName>
</protein>
<reference evidence="2 3" key="2">
    <citation type="submission" date="2007-08" db="EMBL/GenBank/DDBJ databases">
        <authorList>
            <person name="Fulton L."/>
            <person name="Clifton S."/>
            <person name="Fulton B."/>
            <person name="Xu J."/>
            <person name="Minx P."/>
            <person name="Pepin K.H."/>
            <person name="Johnson M."/>
            <person name="Thiruvilangam P."/>
            <person name="Bhonagiri V."/>
            <person name="Nash W.E."/>
            <person name="Wang C."/>
            <person name="Mardis E.R."/>
            <person name="Wilson R.K."/>
        </authorList>
    </citation>
    <scope>NUCLEOTIDE SEQUENCE [LARGE SCALE GENOMIC DNA]</scope>
    <source>
        <strain evidence="2 3">DSM 753</strain>
    </source>
</reference>
<dbReference type="HOGENOM" id="CLU_1640841_0_0_9"/>
<feature type="compositionally biased region" description="Basic and acidic residues" evidence="1">
    <location>
        <begin position="11"/>
        <end position="38"/>
    </location>
</feature>